<dbReference type="PANTHER" id="PTHR36766">
    <property type="entry name" value="PLANT BROAD-SPECTRUM MILDEW RESISTANCE PROTEIN RPW8"/>
    <property type="match status" value="1"/>
</dbReference>
<feature type="domain" description="AAA+ ATPase" evidence="6">
    <location>
        <begin position="86"/>
        <end position="233"/>
    </location>
</feature>
<name>A0AAW2UBD7_SESRA</name>
<gene>
    <name evidence="7" type="ORF">Sradi_1591500</name>
</gene>
<dbReference type="InterPro" id="IPR056789">
    <property type="entry name" value="LRR_R13L1-DRL21"/>
</dbReference>
<reference evidence="7" key="2">
    <citation type="journal article" date="2024" name="Plant">
        <title>Genomic evolution and insights into agronomic trait innovations of Sesamum species.</title>
        <authorList>
            <person name="Miao H."/>
            <person name="Wang L."/>
            <person name="Qu L."/>
            <person name="Liu H."/>
            <person name="Sun Y."/>
            <person name="Le M."/>
            <person name="Wang Q."/>
            <person name="Wei S."/>
            <person name="Zheng Y."/>
            <person name="Lin W."/>
            <person name="Duan Y."/>
            <person name="Cao H."/>
            <person name="Xiong S."/>
            <person name="Wang X."/>
            <person name="Wei L."/>
            <person name="Li C."/>
            <person name="Ma Q."/>
            <person name="Ju M."/>
            <person name="Zhao R."/>
            <person name="Li G."/>
            <person name="Mu C."/>
            <person name="Tian Q."/>
            <person name="Mei H."/>
            <person name="Zhang T."/>
            <person name="Gao T."/>
            <person name="Zhang H."/>
        </authorList>
    </citation>
    <scope>NUCLEOTIDE SEQUENCE</scope>
    <source>
        <strain evidence="7">G02</strain>
    </source>
</reference>
<dbReference type="Gene3D" id="3.80.10.10">
    <property type="entry name" value="Ribonuclease Inhibitor"/>
    <property type="match status" value="2"/>
</dbReference>
<dbReference type="PANTHER" id="PTHR36766:SF40">
    <property type="entry name" value="DISEASE RESISTANCE PROTEIN RGA3"/>
    <property type="match status" value="1"/>
</dbReference>
<evidence type="ECO:0000256" key="1">
    <source>
        <dbReference type="ARBA" id="ARBA00008894"/>
    </source>
</evidence>
<dbReference type="GO" id="GO:0006952">
    <property type="term" value="P:defense response"/>
    <property type="evidence" value="ECO:0007669"/>
    <property type="project" value="UniProtKB-KW"/>
</dbReference>
<dbReference type="Pfam" id="PF25019">
    <property type="entry name" value="LRR_R13L1-DRL21"/>
    <property type="match status" value="1"/>
</dbReference>
<comment type="caution">
    <text evidence="7">The sequence shown here is derived from an EMBL/GenBank/DDBJ whole genome shotgun (WGS) entry which is preliminary data.</text>
</comment>
<dbReference type="GO" id="GO:0043531">
    <property type="term" value="F:ADP binding"/>
    <property type="evidence" value="ECO:0007669"/>
    <property type="project" value="InterPro"/>
</dbReference>
<dbReference type="InterPro" id="IPR058922">
    <property type="entry name" value="WHD_DRP"/>
</dbReference>
<evidence type="ECO:0000256" key="2">
    <source>
        <dbReference type="ARBA" id="ARBA00022614"/>
    </source>
</evidence>
<dbReference type="Pfam" id="PF00931">
    <property type="entry name" value="NB-ARC"/>
    <property type="match status" value="1"/>
</dbReference>
<dbReference type="Pfam" id="PF23559">
    <property type="entry name" value="WHD_DRP"/>
    <property type="match status" value="1"/>
</dbReference>
<dbReference type="Gene3D" id="3.40.50.300">
    <property type="entry name" value="P-loop containing nucleotide triphosphate hydrolases"/>
    <property type="match status" value="1"/>
</dbReference>
<dbReference type="InterPro" id="IPR003593">
    <property type="entry name" value="AAA+_ATPase"/>
</dbReference>
<keyword evidence="2" id="KW-0433">Leucine-rich repeat</keyword>
<dbReference type="InterPro" id="IPR036388">
    <property type="entry name" value="WH-like_DNA-bd_sf"/>
</dbReference>
<proteinExistence type="inferred from homology"/>
<dbReference type="AlphaFoldDB" id="A0AAW2UBD7"/>
<evidence type="ECO:0000256" key="4">
    <source>
        <dbReference type="ARBA" id="ARBA00022821"/>
    </source>
</evidence>
<organism evidence="7">
    <name type="scientific">Sesamum radiatum</name>
    <name type="common">Black benniseed</name>
    <dbReference type="NCBI Taxonomy" id="300843"/>
    <lineage>
        <taxon>Eukaryota</taxon>
        <taxon>Viridiplantae</taxon>
        <taxon>Streptophyta</taxon>
        <taxon>Embryophyta</taxon>
        <taxon>Tracheophyta</taxon>
        <taxon>Spermatophyta</taxon>
        <taxon>Magnoliopsida</taxon>
        <taxon>eudicotyledons</taxon>
        <taxon>Gunneridae</taxon>
        <taxon>Pentapetalae</taxon>
        <taxon>asterids</taxon>
        <taxon>lamiids</taxon>
        <taxon>Lamiales</taxon>
        <taxon>Pedaliaceae</taxon>
        <taxon>Sesamum</taxon>
    </lineage>
</organism>
<keyword evidence="5" id="KW-0067">ATP-binding</keyword>
<evidence type="ECO:0000313" key="7">
    <source>
        <dbReference type="EMBL" id="KAL0413898.1"/>
    </source>
</evidence>
<keyword evidence="3" id="KW-0547">Nucleotide-binding</keyword>
<reference evidence="7" key="1">
    <citation type="submission" date="2020-06" db="EMBL/GenBank/DDBJ databases">
        <authorList>
            <person name="Li T."/>
            <person name="Hu X."/>
            <person name="Zhang T."/>
            <person name="Song X."/>
            <person name="Zhang H."/>
            <person name="Dai N."/>
            <person name="Sheng W."/>
            <person name="Hou X."/>
            <person name="Wei L."/>
        </authorList>
    </citation>
    <scope>NUCLEOTIDE SEQUENCE</scope>
    <source>
        <strain evidence="7">G02</strain>
        <tissue evidence="7">Leaf</tissue>
    </source>
</reference>
<dbReference type="PRINTS" id="PR00364">
    <property type="entry name" value="DISEASERSIST"/>
</dbReference>
<comment type="similarity">
    <text evidence="1">Belongs to the disease resistance NB-LRR family.</text>
</comment>
<evidence type="ECO:0000256" key="3">
    <source>
        <dbReference type="ARBA" id="ARBA00022741"/>
    </source>
</evidence>
<dbReference type="Gene3D" id="1.10.10.10">
    <property type="entry name" value="Winged helix-like DNA-binding domain superfamily/Winged helix DNA-binding domain"/>
    <property type="match status" value="1"/>
</dbReference>
<dbReference type="InterPro" id="IPR002182">
    <property type="entry name" value="NB-ARC"/>
</dbReference>
<sequence length="917" mass="103553">MQTSGTASSLLRLLWSRKESTIDDDLLRQIFEERARHDMALAASGIHSEVEHEILPILETEKVFGRDHDKEVLLSELLDKKMEQTQLSVILIVGISGIGKTTLARLVYEEEVVEKHFEVRAWVKLARQEIRLQQIAKEILKSVTGISCPLDDLDDLDEMVRDNLQSHRCLIVFDEIHSMAEGCWLHMNQKWFNFVGMGSKVLVTGRSVVGKIVGQKPIELRRLSEHAGWSLCRDLAFDSSEDVENSLTSPLAGNLAALCQGIPLLLKLVGSLMRYEKGLHDMLCSTVLSDDKTMPSGVASIVVLLSIWALPQHLRECFSYCAIFPQGYAFNKEKIIKMWMAVGLVKPSPGNNDLEDIGAAYFNQLICRSFFMDITHNEYGDIVEFQIPGLIHDIAKDVARIICKKKLGVLGSISEDADQSLLEFQYLKSLDLSCSRIQNLSDDICALKELRLKKLPKRICNLAYLQQLNLLLCESLSSLPSQIGLLMSLNSMPLFVLGDDDNCARLGELKWLNQLRGRLEIRNLENASGIKEAEDAELDQKNLRYLGLSWGRSADGCSQVLEHLRPNEQLKVLQLTGYMGTKFPTWIQCMSSLTKISINDCGCKELASLGQLQFLVELQLKGMMNIMYIGPEFYGYGSADIFRSLEQLGLYDMPRLSSWSLLKGSGGSVFRSLKTLTIEGCPQLEGLPSLPSLANLIIWNSNSRILRYLTSFRSIDSLLIKEMEFPWFHMKYVRRLSSLKKLILFNLENFTHLPIIEELRALEHLGVLNCSNTRSIVLSGSPSLRRLQIIECEKLDYFMLGRIHTAAVELVLEDCPLMSQLYSEKWSVLPSLRKLIIKRCPGLQISNVQFTMLEELEYLFIAECQDLERQLEMEPSVISHVSCVILGNHKLEQAATSRNVVRSSSPPSSARLLTVFL</sequence>
<dbReference type="EMBL" id="JACGWJ010000006">
    <property type="protein sequence ID" value="KAL0413898.1"/>
    <property type="molecule type" value="Genomic_DNA"/>
</dbReference>
<evidence type="ECO:0000256" key="5">
    <source>
        <dbReference type="ARBA" id="ARBA00022840"/>
    </source>
</evidence>
<dbReference type="SMART" id="SM00382">
    <property type="entry name" value="AAA"/>
    <property type="match status" value="1"/>
</dbReference>
<dbReference type="InterPro" id="IPR032675">
    <property type="entry name" value="LRR_dom_sf"/>
</dbReference>
<keyword evidence="4" id="KW-0611">Plant defense</keyword>
<evidence type="ECO:0000259" key="6">
    <source>
        <dbReference type="SMART" id="SM00382"/>
    </source>
</evidence>
<dbReference type="InterPro" id="IPR027417">
    <property type="entry name" value="P-loop_NTPase"/>
</dbReference>
<dbReference type="SUPFAM" id="SSF52540">
    <property type="entry name" value="P-loop containing nucleoside triphosphate hydrolases"/>
    <property type="match status" value="1"/>
</dbReference>
<protein>
    <submittedName>
        <fullName evidence="7">Disease resistance RPP13-like protein 1</fullName>
    </submittedName>
</protein>
<accession>A0AAW2UBD7</accession>
<dbReference type="SUPFAM" id="SSF52058">
    <property type="entry name" value="L domain-like"/>
    <property type="match status" value="2"/>
</dbReference>